<evidence type="ECO:0000256" key="7">
    <source>
        <dbReference type="SAM" id="MobiDB-lite"/>
    </source>
</evidence>
<reference evidence="12" key="1">
    <citation type="journal article" date="2010" name="Nat. Biotechnol.">
        <title>Draft genome sequence of the oilseed species Ricinus communis.</title>
        <authorList>
            <person name="Chan A.P."/>
            <person name="Crabtree J."/>
            <person name="Zhao Q."/>
            <person name="Lorenzi H."/>
            <person name="Orvis J."/>
            <person name="Puiu D."/>
            <person name="Melake-Berhan A."/>
            <person name="Jones K.M."/>
            <person name="Redman J."/>
            <person name="Chen G."/>
            <person name="Cahoon E.B."/>
            <person name="Gedil M."/>
            <person name="Stanke M."/>
            <person name="Haas B.J."/>
            <person name="Wortman J.R."/>
            <person name="Fraser-Liggett C.M."/>
            <person name="Ravel J."/>
            <person name="Rabinowicz P.D."/>
        </authorList>
    </citation>
    <scope>NUCLEOTIDE SEQUENCE [LARGE SCALE GENOMIC DNA]</scope>
    <source>
        <strain evidence="12">cv. Hale</strain>
    </source>
</reference>
<keyword evidence="2 8" id="KW-0812">Transmembrane</keyword>
<evidence type="ECO:0000256" key="2">
    <source>
        <dbReference type="ARBA" id="ARBA00022692"/>
    </source>
</evidence>
<name>B9RQU0_RICCO</name>
<feature type="domain" description="VQ" evidence="9">
    <location>
        <begin position="31"/>
        <end position="53"/>
    </location>
</feature>
<evidence type="ECO:0000259" key="9">
    <source>
        <dbReference type="Pfam" id="PF05678"/>
    </source>
</evidence>
<evidence type="ECO:0000256" key="4">
    <source>
        <dbReference type="ARBA" id="ARBA00022989"/>
    </source>
</evidence>
<dbReference type="eggNOG" id="ENOG502SAJD">
    <property type="taxonomic scope" value="Eukaryota"/>
</dbReference>
<dbReference type="PANTHER" id="PTHR24186">
    <property type="entry name" value="PROTEIN PHOSPHATASE 1 REGULATORY SUBUNIT"/>
    <property type="match status" value="1"/>
</dbReference>
<gene>
    <name evidence="11" type="ORF">RCOM_0706520</name>
</gene>
<dbReference type="EMBL" id="EQ973802">
    <property type="protein sequence ID" value="EEF46111.1"/>
    <property type="molecule type" value="Genomic_DNA"/>
</dbReference>
<dbReference type="InParanoid" id="B9RQU0"/>
<dbReference type="Pfam" id="PF13962">
    <property type="entry name" value="PGG"/>
    <property type="match status" value="1"/>
</dbReference>
<sequence>MGKKLGQLASSEVSNNNDKKQFNNWIKVLRPKVYITDTSSFKKLVQELTGNGTAVSKLQTVEKSTVPSSISEDHKDQPESSLETSLDSSSESNQNQVSFPEEELNDLSYNRLIYLDDTTSPDDLLWNMNQERDYKLAWEDLESSLLPDIDRYPFCRSNYSQILQEVYGLEEICCATLDTWKKSAAQHLTHCITLSKDNEYRIPLNLVQEKKMSKTNKQRNWLEHKWSPVVVAASLIATMASQAGISLPGGVLQDDLQETTMSESSNWAGRSIMADTYPRRYTAYVIYNTTGFPASISVILLLISGLLFRRR</sequence>
<feature type="compositionally biased region" description="Polar residues" evidence="7">
    <location>
        <begin position="59"/>
        <end position="70"/>
    </location>
</feature>
<evidence type="ECO:0000256" key="5">
    <source>
        <dbReference type="ARBA" id="ARBA00023043"/>
    </source>
</evidence>
<feature type="compositionally biased region" description="Low complexity" evidence="7">
    <location>
        <begin position="79"/>
        <end position="92"/>
    </location>
</feature>
<dbReference type="AlphaFoldDB" id="B9RQU0"/>
<comment type="subcellular location">
    <subcellularLocation>
        <location evidence="1">Membrane</location>
        <topology evidence="1">Multi-pass membrane protein</topology>
    </subcellularLocation>
</comment>
<dbReference type="InterPro" id="IPR026961">
    <property type="entry name" value="PGG_dom"/>
</dbReference>
<keyword evidence="12" id="KW-1185">Reference proteome</keyword>
<evidence type="ECO:0000313" key="11">
    <source>
        <dbReference type="EMBL" id="EEF46111.1"/>
    </source>
</evidence>
<dbReference type="Pfam" id="PF05678">
    <property type="entry name" value="VQ"/>
    <property type="match status" value="1"/>
</dbReference>
<dbReference type="STRING" id="3988.B9RQU0"/>
<feature type="transmembrane region" description="Helical" evidence="8">
    <location>
        <begin position="285"/>
        <end position="308"/>
    </location>
</feature>
<dbReference type="PANTHER" id="PTHR24186:SF37">
    <property type="entry name" value="PGG DOMAIN-CONTAINING PROTEIN"/>
    <property type="match status" value="1"/>
</dbReference>
<dbReference type="Proteomes" id="UP000008311">
    <property type="component" value="Unassembled WGS sequence"/>
</dbReference>
<evidence type="ECO:0000256" key="6">
    <source>
        <dbReference type="ARBA" id="ARBA00023136"/>
    </source>
</evidence>
<keyword evidence="5" id="KW-0040">ANK repeat</keyword>
<evidence type="ECO:0000256" key="3">
    <source>
        <dbReference type="ARBA" id="ARBA00022737"/>
    </source>
</evidence>
<protein>
    <recommendedName>
        <fullName evidence="13">VQ domain-containing protein</fullName>
    </recommendedName>
</protein>
<keyword evidence="3" id="KW-0677">Repeat</keyword>
<dbReference type="GO" id="GO:0016020">
    <property type="term" value="C:membrane"/>
    <property type="evidence" value="ECO:0007669"/>
    <property type="project" value="UniProtKB-SubCell"/>
</dbReference>
<evidence type="ECO:0008006" key="13">
    <source>
        <dbReference type="Google" id="ProtNLM"/>
    </source>
</evidence>
<keyword evidence="6 8" id="KW-0472">Membrane</keyword>
<proteinExistence type="predicted"/>
<keyword evidence="4 8" id="KW-1133">Transmembrane helix</keyword>
<dbReference type="GO" id="GO:0005634">
    <property type="term" value="C:nucleus"/>
    <property type="evidence" value="ECO:0000318"/>
    <property type="project" value="GO_Central"/>
</dbReference>
<evidence type="ECO:0000259" key="10">
    <source>
        <dbReference type="Pfam" id="PF13962"/>
    </source>
</evidence>
<feature type="region of interest" description="Disordered" evidence="7">
    <location>
        <begin position="59"/>
        <end position="101"/>
    </location>
</feature>
<evidence type="ECO:0000256" key="1">
    <source>
        <dbReference type="ARBA" id="ARBA00004141"/>
    </source>
</evidence>
<feature type="domain" description="PGG" evidence="10">
    <location>
        <begin position="220"/>
        <end position="304"/>
    </location>
</feature>
<accession>B9RQU0</accession>
<dbReference type="InterPro" id="IPR008889">
    <property type="entry name" value="VQ"/>
</dbReference>
<evidence type="ECO:0000256" key="8">
    <source>
        <dbReference type="SAM" id="Phobius"/>
    </source>
</evidence>
<organism evidence="11 12">
    <name type="scientific">Ricinus communis</name>
    <name type="common">Castor bean</name>
    <dbReference type="NCBI Taxonomy" id="3988"/>
    <lineage>
        <taxon>Eukaryota</taxon>
        <taxon>Viridiplantae</taxon>
        <taxon>Streptophyta</taxon>
        <taxon>Embryophyta</taxon>
        <taxon>Tracheophyta</taxon>
        <taxon>Spermatophyta</taxon>
        <taxon>Magnoliopsida</taxon>
        <taxon>eudicotyledons</taxon>
        <taxon>Gunneridae</taxon>
        <taxon>Pentapetalae</taxon>
        <taxon>rosids</taxon>
        <taxon>fabids</taxon>
        <taxon>Malpighiales</taxon>
        <taxon>Euphorbiaceae</taxon>
        <taxon>Acalyphoideae</taxon>
        <taxon>Acalypheae</taxon>
        <taxon>Ricinus</taxon>
    </lineage>
</organism>
<evidence type="ECO:0000313" key="12">
    <source>
        <dbReference type="Proteomes" id="UP000008311"/>
    </source>
</evidence>